<gene>
    <name evidence="3" type="ORF">H9824_07835</name>
</gene>
<protein>
    <recommendedName>
        <fullName evidence="2">DUF6249 domain-containing protein</fullName>
    </recommendedName>
</protein>
<feature type="transmembrane region" description="Helical" evidence="1">
    <location>
        <begin position="64"/>
        <end position="86"/>
    </location>
</feature>
<dbReference type="Proteomes" id="UP000886851">
    <property type="component" value="Unassembled WGS sequence"/>
</dbReference>
<comment type="caution">
    <text evidence="3">The sequence shown here is derived from an EMBL/GenBank/DDBJ whole genome shotgun (WGS) entry which is preliminary data.</text>
</comment>
<dbReference type="AlphaFoldDB" id="A0A9D2CL18"/>
<dbReference type="Pfam" id="PF19762">
    <property type="entry name" value="DUF6249"/>
    <property type="match status" value="1"/>
</dbReference>
<proteinExistence type="predicted"/>
<reference evidence="3" key="1">
    <citation type="journal article" date="2021" name="PeerJ">
        <title>Extensive microbial diversity within the chicken gut microbiome revealed by metagenomics and culture.</title>
        <authorList>
            <person name="Gilroy R."/>
            <person name="Ravi A."/>
            <person name="Getino M."/>
            <person name="Pursley I."/>
            <person name="Horton D.L."/>
            <person name="Alikhan N.F."/>
            <person name="Baker D."/>
            <person name="Gharbi K."/>
            <person name="Hall N."/>
            <person name="Watson M."/>
            <person name="Adriaenssens E.M."/>
            <person name="Foster-Nyarko E."/>
            <person name="Jarju S."/>
            <person name="Secka A."/>
            <person name="Antonio M."/>
            <person name="Oren A."/>
            <person name="Chaudhuri R.R."/>
            <person name="La Ragione R."/>
            <person name="Hildebrand F."/>
            <person name="Pallen M.J."/>
        </authorList>
    </citation>
    <scope>NUCLEOTIDE SEQUENCE</scope>
    <source>
        <strain evidence="3">Gambia2-208</strain>
    </source>
</reference>
<accession>A0A9D2CL18</accession>
<feature type="transmembrane region" description="Helical" evidence="1">
    <location>
        <begin position="106"/>
        <end position="125"/>
    </location>
</feature>
<organism evidence="3 4">
    <name type="scientific">Candidatus Bacteroides pullicola</name>
    <dbReference type="NCBI Taxonomy" id="2838475"/>
    <lineage>
        <taxon>Bacteria</taxon>
        <taxon>Pseudomonadati</taxon>
        <taxon>Bacteroidota</taxon>
        <taxon>Bacteroidia</taxon>
        <taxon>Bacteroidales</taxon>
        <taxon>Bacteroidaceae</taxon>
        <taxon>Bacteroides</taxon>
    </lineage>
</organism>
<evidence type="ECO:0000256" key="1">
    <source>
        <dbReference type="SAM" id="Phobius"/>
    </source>
</evidence>
<feature type="domain" description="DUF6249" evidence="2">
    <location>
        <begin position="6"/>
        <end position="126"/>
    </location>
</feature>
<keyword evidence="1" id="KW-0472">Membrane</keyword>
<evidence type="ECO:0000313" key="3">
    <source>
        <dbReference type="EMBL" id="HIY88598.1"/>
    </source>
</evidence>
<feature type="transmembrane region" description="Helical" evidence="1">
    <location>
        <begin position="6"/>
        <end position="27"/>
    </location>
</feature>
<sequence>MFRFLTPILVVGIITLGVYKLFELFVCRRERLTLIERMADLHLPAFPQSFYGLNLRLSFSPLKWGCLLVGIGLGILMGYWICSATIPSFPDTRISYGGPVDLVSTIYGACILLMGGVGLLVSFVIELNLKNKHEATSQPGRTDDRTL</sequence>
<dbReference type="EMBL" id="DXCV01000054">
    <property type="protein sequence ID" value="HIY88598.1"/>
    <property type="molecule type" value="Genomic_DNA"/>
</dbReference>
<evidence type="ECO:0000259" key="2">
    <source>
        <dbReference type="Pfam" id="PF19762"/>
    </source>
</evidence>
<name>A0A9D2CL18_9BACE</name>
<keyword evidence="1" id="KW-0812">Transmembrane</keyword>
<dbReference type="InterPro" id="IPR046216">
    <property type="entry name" value="DUF6249"/>
</dbReference>
<reference evidence="3" key="2">
    <citation type="submission" date="2021-04" db="EMBL/GenBank/DDBJ databases">
        <authorList>
            <person name="Gilroy R."/>
        </authorList>
    </citation>
    <scope>NUCLEOTIDE SEQUENCE</scope>
    <source>
        <strain evidence="3">Gambia2-208</strain>
    </source>
</reference>
<keyword evidence="1" id="KW-1133">Transmembrane helix</keyword>
<evidence type="ECO:0000313" key="4">
    <source>
        <dbReference type="Proteomes" id="UP000886851"/>
    </source>
</evidence>